<gene>
    <name evidence="1" type="ORF">SVIM_LOCUS138879</name>
</gene>
<protein>
    <submittedName>
        <fullName evidence="1">Uncharacterized protein</fullName>
    </submittedName>
</protein>
<dbReference type="EMBL" id="CAADRP010000779">
    <property type="protein sequence ID" value="VFU32029.1"/>
    <property type="molecule type" value="Genomic_DNA"/>
</dbReference>
<proteinExistence type="predicted"/>
<name>A0A6N2L9J6_SALVM</name>
<reference evidence="1" key="1">
    <citation type="submission" date="2019-03" db="EMBL/GenBank/DDBJ databases">
        <authorList>
            <person name="Mank J."/>
            <person name="Almeida P."/>
        </authorList>
    </citation>
    <scope>NUCLEOTIDE SEQUENCE</scope>
    <source>
        <strain evidence="1">78183</strain>
    </source>
</reference>
<organism evidence="1">
    <name type="scientific">Salix viminalis</name>
    <name type="common">Common osier</name>
    <name type="synonym">Basket willow</name>
    <dbReference type="NCBI Taxonomy" id="40686"/>
    <lineage>
        <taxon>Eukaryota</taxon>
        <taxon>Viridiplantae</taxon>
        <taxon>Streptophyta</taxon>
        <taxon>Embryophyta</taxon>
        <taxon>Tracheophyta</taxon>
        <taxon>Spermatophyta</taxon>
        <taxon>Magnoliopsida</taxon>
        <taxon>eudicotyledons</taxon>
        <taxon>Gunneridae</taxon>
        <taxon>Pentapetalae</taxon>
        <taxon>rosids</taxon>
        <taxon>fabids</taxon>
        <taxon>Malpighiales</taxon>
        <taxon>Salicaceae</taxon>
        <taxon>Saliceae</taxon>
        <taxon>Salix</taxon>
    </lineage>
</organism>
<dbReference type="AlphaFoldDB" id="A0A6N2L9J6"/>
<evidence type="ECO:0000313" key="1">
    <source>
        <dbReference type="EMBL" id="VFU32029.1"/>
    </source>
</evidence>
<accession>A0A6N2L9J6</accession>
<sequence>MKRKSHLDGVIRLSPAIYFNQPFRNPCTAFSEWITHVLYSSSVVSILVILYDPDFVSRQADEQFQASQLIILPVVKVYPGRFHLFRRGTNLSRPLLTAGIHSMIRLENTRI</sequence>